<sequence length="358" mass="39312">MAALAQPQQSQGADQFRVVAARAGRLLQRRLGFAQIAAIQQSQAALLRLVIGIGQQPLARFALLFELRQRLARRVIVRHQLQIAFEPDHIGRIVVDAVKRAPPDIDGVVAVGVRPLREAIQDVEPFLPRGRAVCQQAGQAQLQPRVVRFLAHACPQLGDGAIAACRRIGQQAVIVQREVPARRAIGKQLQQPRHRFLALASTRQQPDLVQLALVARRDTVGVVQLPRGGMARMLAAQPLQQAFGFSGTVRADLDQAQQQQRVGLARLRDQHLVEQAARHVHAVARLPHARGRQQPRHFGAVDPGGVARGLRGSRLGLRGRQRSEPQQRRGDDQRTAGHVSVQAGVTAPSASKRYRPSR</sequence>
<feature type="compositionally biased region" description="Basic and acidic residues" evidence="1">
    <location>
        <begin position="321"/>
        <end position="335"/>
    </location>
</feature>
<proteinExistence type="predicted"/>
<feature type="region of interest" description="Disordered" evidence="1">
    <location>
        <begin position="290"/>
        <end position="358"/>
    </location>
</feature>
<evidence type="ECO:0000256" key="1">
    <source>
        <dbReference type="SAM" id="MobiDB-lite"/>
    </source>
</evidence>
<organism evidence="2 3">
    <name type="scientific">Cupriavidus gilardii J11</name>
    <dbReference type="NCBI Taxonomy" id="936133"/>
    <lineage>
        <taxon>Bacteria</taxon>
        <taxon>Pseudomonadati</taxon>
        <taxon>Pseudomonadota</taxon>
        <taxon>Betaproteobacteria</taxon>
        <taxon>Burkholderiales</taxon>
        <taxon>Burkholderiaceae</taxon>
        <taxon>Cupriavidus</taxon>
    </lineage>
</organism>
<dbReference type="Proteomes" id="UP000318141">
    <property type="component" value="Unassembled WGS sequence"/>
</dbReference>
<feature type="compositionally biased region" description="Low complexity" evidence="1">
    <location>
        <begin position="304"/>
        <end position="318"/>
    </location>
</feature>
<name>A0A562BPJ8_9BURK</name>
<comment type="caution">
    <text evidence="2">The sequence shown here is derived from an EMBL/GenBank/DDBJ whole genome shotgun (WGS) entry which is preliminary data.</text>
</comment>
<reference evidence="2 3" key="1">
    <citation type="submission" date="2019-07" db="EMBL/GenBank/DDBJ databases">
        <title>Genome sequencing of lignin-degrading bacterial isolates.</title>
        <authorList>
            <person name="Gladden J."/>
        </authorList>
    </citation>
    <scope>NUCLEOTIDE SEQUENCE [LARGE SCALE GENOMIC DNA]</scope>
    <source>
        <strain evidence="2 3">J11</strain>
    </source>
</reference>
<accession>A0A562BPJ8</accession>
<dbReference type="AlphaFoldDB" id="A0A562BPJ8"/>
<keyword evidence="3" id="KW-1185">Reference proteome</keyword>
<evidence type="ECO:0000313" key="3">
    <source>
        <dbReference type="Proteomes" id="UP000318141"/>
    </source>
</evidence>
<protein>
    <submittedName>
        <fullName evidence="2">Uncharacterized protein</fullName>
    </submittedName>
</protein>
<dbReference type="EMBL" id="VLJN01000012">
    <property type="protein sequence ID" value="TWG86733.1"/>
    <property type="molecule type" value="Genomic_DNA"/>
</dbReference>
<gene>
    <name evidence="2" type="ORF">L602_000200001340</name>
</gene>
<evidence type="ECO:0000313" key="2">
    <source>
        <dbReference type="EMBL" id="TWG86733.1"/>
    </source>
</evidence>